<dbReference type="EMBL" id="JALNTZ010000008">
    <property type="protein sequence ID" value="KAJ3642588.1"/>
    <property type="molecule type" value="Genomic_DNA"/>
</dbReference>
<accession>A0AA38HRF9</accession>
<dbReference type="Proteomes" id="UP001168821">
    <property type="component" value="Unassembled WGS sequence"/>
</dbReference>
<protein>
    <submittedName>
        <fullName evidence="3">Uncharacterized protein</fullName>
    </submittedName>
</protein>
<sequence length="153" mass="16960">MKVSLLSFVSLTNLFITVRSGTLTCKVIPFDTKDGISGTCCVIFKNSSKVPFPQDEIKQHILTQKNKEEPEKAKSVDEKVVNSAHGERAKSDDEKLVFNQGNGTLQGKRADEKRNRTEVPKNFTINTKNAFDVPKGCPEGQKMDHTGACTEPF</sequence>
<keyword evidence="2" id="KW-0732">Signal</keyword>
<evidence type="ECO:0000313" key="4">
    <source>
        <dbReference type="Proteomes" id="UP001168821"/>
    </source>
</evidence>
<feature type="chain" id="PRO_5041264414" evidence="2">
    <location>
        <begin position="21"/>
        <end position="153"/>
    </location>
</feature>
<feature type="compositionally biased region" description="Basic and acidic residues" evidence="1">
    <location>
        <begin position="108"/>
        <end position="119"/>
    </location>
</feature>
<feature type="signal peptide" evidence="2">
    <location>
        <begin position="1"/>
        <end position="20"/>
    </location>
</feature>
<comment type="caution">
    <text evidence="3">The sequence shown here is derived from an EMBL/GenBank/DDBJ whole genome shotgun (WGS) entry which is preliminary data.</text>
</comment>
<proteinExistence type="predicted"/>
<evidence type="ECO:0000256" key="1">
    <source>
        <dbReference type="SAM" id="MobiDB-lite"/>
    </source>
</evidence>
<evidence type="ECO:0000256" key="2">
    <source>
        <dbReference type="SAM" id="SignalP"/>
    </source>
</evidence>
<feature type="compositionally biased region" description="Basic and acidic residues" evidence="1">
    <location>
        <begin position="64"/>
        <end position="96"/>
    </location>
</feature>
<keyword evidence="4" id="KW-1185">Reference proteome</keyword>
<organism evidence="3 4">
    <name type="scientific">Zophobas morio</name>
    <dbReference type="NCBI Taxonomy" id="2755281"/>
    <lineage>
        <taxon>Eukaryota</taxon>
        <taxon>Metazoa</taxon>
        <taxon>Ecdysozoa</taxon>
        <taxon>Arthropoda</taxon>
        <taxon>Hexapoda</taxon>
        <taxon>Insecta</taxon>
        <taxon>Pterygota</taxon>
        <taxon>Neoptera</taxon>
        <taxon>Endopterygota</taxon>
        <taxon>Coleoptera</taxon>
        <taxon>Polyphaga</taxon>
        <taxon>Cucujiformia</taxon>
        <taxon>Tenebrionidae</taxon>
        <taxon>Zophobas</taxon>
    </lineage>
</organism>
<evidence type="ECO:0000313" key="3">
    <source>
        <dbReference type="EMBL" id="KAJ3642588.1"/>
    </source>
</evidence>
<dbReference type="AlphaFoldDB" id="A0AA38HRF9"/>
<name>A0AA38HRF9_9CUCU</name>
<reference evidence="3" key="1">
    <citation type="journal article" date="2023" name="G3 (Bethesda)">
        <title>Whole genome assemblies of Zophobas morio and Tenebrio molitor.</title>
        <authorList>
            <person name="Kaur S."/>
            <person name="Stinson S.A."/>
            <person name="diCenzo G.C."/>
        </authorList>
    </citation>
    <scope>NUCLEOTIDE SEQUENCE</scope>
    <source>
        <strain evidence="3">QUZm001</strain>
    </source>
</reference>
<feature type="region of interest" description="Disordered" evidence="1">
    <location>
        <begin position="64"/>
        <end position="153"/>
    </location>
</feature>
<gene>
    <name evidence="3" type="ORF">Zmor_025352</name>
</gene>